<keyword evidence="5" id="KW-0418">Kinase</keyword>
<dbReference type="InterPro" id="IPR035907">
    <property type="entry name" value="Hppk_sf"/>
</dbReference>
<accession>A0AA37T516</accession>
<dbReference type="EMBL" id="BSPD01000031">
    <property type="protein sequence ID" value="GLS25636.1"/>
    <property type="molecule type" value="Genomic_DNA"/>
</dbReference>
<evidence type="ECO:0000313" key="10">
    <source>
        <dbReference type="Proteomes" id="UP001156870"/>
    </source>
</evidence>
<keyword evidence="4" id="KW-0547">Nucleotide-binding</keyword>
<dbReference type="PANTHER" id="PTHR43071">
    <property type="entry name" value="2-AMINO-4-HYDROXY-6-HYDROXYMETHYLDIHYDROPTERIDINE PYROPHOSPHOKINASE"/>
    <property type="match status" value="1"/>
</dbReference>
<name>A0AA37T516_9GAMM</name>
<evidence type="ECO:0000256" key="5">
    <source>
        <dbReference type="ARBA" id="ARBA00022777"/>
    </source>
</evidence>
<keyword evidence="10" id="KW-1185">Reference proteome</keyword>
<dbReference type="CDD" id="cd00483">
    <property type="entry name" value="HPPK"/>
    <property type="match status" value="1"/>
</dbReference>
<dbReference type="PANTHER" id="PTHR43071:SF2">
    <property type="entry name" value="2-AMINO-4-HYDROXY-6-HYDROXYMETHYLDIHYDROPTERIDINE PYROPHOSPHOKINASE"/>
    <property type="match status" value="1"/>
</dbReference>
<dbReference type="GO" id="GO:0005524">
    <property type="term" value="F:ATP binding"/>
    <property type="evidence" value="ECO:0007669"/>
    <property type="project" value="UniProtKB-KW"/>
</dbReference>
<gene>
    <name evidence="9" type="primary">folK-2</name>
    <name evidence="9" type="ORF">GCM10007877_13500</name>
</gene>
<keyword evidence="7" id="KW-0289">Folate biosynthesis</keyword>
<dbReference type="GO" id="GO:0016301">
    <property type="term" value="F:kinase activity"/>
    <property type="evidence" value="ECO:0007669"/>
    <property type="project" value="UniProtKB-KW"/>
</dbReference>
<reference evidence="9 10" key="1">
    <citation type="journal article" date="2014" name="Int. J. Syst. Evol. Microbiol.">
        <title>Complete genome sequence of Corynebacterium casei LMG S-19264T (=DSM 44701T), isolated from a smear-ripened cheese.</title>
        <authorList>
            <consortium name="US DOE Joint Genome Institute (JGI-PGF)"/>
            <person name="Walter F."/>
            <person name="Albersmeier A."/>
            <person name="Kalinowski J."/>
            <person name="Ruckert C."/>
        </authorList>
    </citation>
    <scope>NUCLEOTIDE SEQUENCE [LARGE SCALE GENOMIC DNA]</scope>
    <source>
        <strain evidence="9 10">NBRC 110095</strain>
    </source>
</reference>
<evidence type="ECO:0000256" key="6">
    <source>
        <dbReference type="ARBA" id="ARBA00022840"/>
    </source>
</evidence>
<dbReference type="Gene3D" id="3.30.70.560">
    <property type="entry name" value="7,8-Dihydro-6-hydroxymethylpterin-pyrophosphokinase HPPK"/>
    <property type="match status" value="1"/>
</dbReference>
<dbReference type="GO" id="GO:0003848">
    <property type="term" value="F:2-amino-4-hydroxy-6-hydroxymethyldihydropteridine diphosphokinase activity"/>
    <property type="evidence" value="ECO:0007669"/>
    <property type="project" value="UniProtKB-EC"/>
</dbReference>
<dbReference type="GO" id="GO:0046656">
    <property type="term" value="P:folic acid biosynthetic process"/>
    <property type="evidence" value="ECO:0007669"/>
    <property type="project" value="UniProtKB-KW"/>
</dbReference>
<protein>
    <recommendedName>
        <fullName evidence="2">2-amino-4-hydroxy-6-hydroxymethyldihydropteridine diphosphokinase</fullName>
        <ecNumber evidence="2">2.7.6.3</ecNumber>
    </recommendedName>
</protein>
<evidence type="ECO:0000256" key="4">
    <source>
        <dbReference type="ARBA" id="ARBA00022741"/>
    </source>
</evidence>
<sequence>MPKAYLSIGSNQNPEFHIQKALDELFLAFGELIISSVYESEAVGFAGDNFYNLVVGIHTDRPLFELNQYLKHLEDQYGRDRSSPKFSGRTLDVDILTYGDCVGTFDGITLPREEIAFHAFVLLPMVDVAAKDGHPSLGLSYQALWQSFNKDTQKLWPVDFVWQGKLISNKKASS</sequence>
<dbReference type="AlphaFoldDB" id="A0AA37T516"/>
<dbReference type="InterPro" id="IPR000550">
    <property type="entry name" value="Hppk"/>
</dbReference>
<evidence type="ECO:0000256" key="1">
    <source>
        <dbReference type="ARBA" id="ARBA00005051"/>
    </source>
</evidence>
<dbReference type="NCBIfam" id="TIGR01498">
    <property type="entry name" value="folK"/>
    <property type="match status" value="1"/>
</dbReference>
<keyword evidence="6" id="KW-0067">ATP-binding</keyword>
<dbReference type="SUPFAM" id="SSF55083">
    <property type="entry name" value="6-hydroxymethyl-7,8-dihydropterin pyrophosphokinase, HPPK"/>
    <property type="match status" value="1"/>
</dbReference>
<evidence type="ECO:0000256" key="3">
    <source>
        <dbReference type="ARBA" id="ARBA00022679"/>
    </source>
</evidence>
<proteinExistence type="predicted"/>
<dbReference type="Pfam" id="PF01288">
    <property type="entry name" value="HPPK"/>
    <property type="match status" value="1"/>
</dbReference>
<organism evidence="9 10">
    <name type="scientific">Marinibactrum halimedae</name>
    <dbReference type="NCBI Taxonomy" id="1444977"/>
    <lineage>
        <taxon>Bacteria</taxon>
        <taxon>Pseudomonadati</taxon>
        <taxon>Pseudomonadota</taxon>
        <taxon>Gammaproteobacteria</taxon>
        <taxon>Cellvibrionales</taxon>
        <taxon>Cellvibrionaceae</taxon>
        <taxon>Marinibactrum</taxon>
    </lineage>
</organism>
<comment type="caution">
    <text evidence="9">The sequence shown here is derived from an EMBL/GenBank/DDBJ whole genome shotgun (WGS) entry which is preliminary data.</text>
</comment>
<dbReference type="EC" id="2.7.6.3" evidence="2"/>
<evidence type="ECO:0000259" key="8">
    <source>
        <dbReference type="Pfam" id="PF01288"/>
    </source>
</evidence>
<evidence type="ECO:0000313" key="9">
    <source>
        <dbReference type="EMBL" id="GLS25636.1"/>
    </source>
</evidence>
<keyword evidence="3" id="KW-0808">Transferase</keyword>
<comment type="pathway">
    <text evidence="1">Cofactor biosynthesis; tetrahydrofolate biosynthesis; 2-amino-4-hydroxy-6-hydroxymethyl-7,8-dihydropteridine diphosphate from 7,8-dihydroneopterin triphosphate: step 4/4.</text>
</comment>
<dbReference type="RefSeq" id="WP_232594137.1">
    <property type="nucleotide sequence ID" value="NZ_BSPD01000031.1"/>
</dbReference>
<evidence type="ECO:0000256" key="2">
    <source>
        <dbReference type="ARBA" id="ARBA00013253"/>
    </source>
</evidence>
<feature type="domain" description="7,8-dihydro-6-hydroxymethylpterin-pyrophosphokinase" evidence="8">
    <location>
        <begin position="5"/>
        <end position="129"/>
    </location>
</feature>
<dbReference type="Proteomes" id="UP001156870">
    <property type="component" value="Unassembled WGS sequence"/>
</dbReference>
<evidence type="ECO:0000256" key="7">
    <source>
        <dbReference type="ARBA" id="ARBA00022909"/>
    </source>
</evidence>